<evidence type="ECO:0000313" key="1">
    <source>
        <dbReference type="EMBL" id="GAA4552572.1"/>
    </source>
</evidence>
<accession>A0ABP8RXD5</accession>
<reference evidence="2" key="1">
    <citation type="journal article" date="2019" name="Int. J. Syst. Evol. Microbiol.">
        <title>The Global Catalogue of Microorganisms (GCM) 10K type strain sequencing project: providing services to taxonomists for standard genome sequencing and annotation.</title>
        <authorList>
            <consortium name="The Broad Institute Genomics Platform"/>
            <consortium name="The Broad Institute Genome Sequencing Center for Infectious Disease"/>
            <person name="Wu L."/>
            <person name="Ma J."/>
        </authorList>
    </citation>
    <scope>NUCLEOTIDE SEQUENCE [LARGE SCALE GENOMIC DNA]</scope>
    <source>
        <strain evidence="2">JCM 17906</strain>
    </source>
</reference>
<evidence type="ECO:0000313" key="2">
    <source>
        <dbReference type="Proteomes" id="UP001501598"/>
    </source>
</evidence>
<proteinExistence type="predicted"/>
<gene>
    <name evidence="1" type="ORF">GCM10023175_46640</name>
</gene>
<keyword evidence="2" id="KW-1185">Reference proteome</keyword>
<name>A0ABP8RXD5_9PSEU</name>
<dbReference type="RefSeq" id="WP_345422428.1">
    <property type="nucleotide sequence ID" value="NZ_BAABGT010000073.1"/>
</dbReference>
<comment type="caution">
    <text evidence="1">The sequence shown here is derived from an EMBL/GenBank/DDBJ whole genome shotgun (WGS) entry which is preliminary data.</text>
</comment>
<dbReference type="Proteomes" id="UP001501598">
    <property type="component" value="Unassembled WGS sequence"/>
</dbReference>
<sequence>MPSYSSRSPIESARVRPLRFRNYPLVQAAKSLGAQGDTRKELVHDLYRLLVLNGVRPNQLIRSVVEPPATPLEVPTLTMKMTWSVVRYEVYEATLEIPADLPTEHIDKLLEAHEDRLSRTERLVSRSLGTWEVLDQVEAVNAPSGSREPQAA</sequence>
<dbReference type="EMBL" id="BAABGT010000073">
    <property type="protein sequence ID" value="GAA4552572.1"/>
    <property type="molecule type" value="Genomic_DNA"/>
</dbReference>
<protein>
    <submittedName>
        <fullName evidence="1">Uncharacterized protein</fullName>
    </submittedName>
</protein>
<organism evidence="1 2">
    <name type="scientific">Pseudonocardia xishanensis</name>
    <dbReference type="NCBI Taxonomy" id="630995"/>
    <lineage>
        <taxon>Bacteria</taxon>
        <taxon>Bacillati</taxon>
        <taxon>Actinomycetota</taxon>
        <taxon>Actinomycetes</taxon>
        <taxon>Pseudonocardiales</taxon>
        <taxon>Pseudonocardiaceae</taxon>
        <taxon>Pseudonocardia</taxon>
    </lineage>
</organism>